<name>R7ZW99_9BACT</name>
<proteinExistence type="predicted"/>
<dbReference type="Gene3D" id="2.130.10.10">
    <property type="entry name" value="YVTN repeat-like/Quinoprotein amine dehydrogenase"/>
    <property type="match status" value="2"/>
</dbReference>
<feature type="transmembrane region" description="Helical" evidence="9">
    <location>
        <begin position="761"/>
        <end position="781"/>
    </location>
</feature>
<dbReference type="InterPro" id="IPR036890">
    <property type="entry name" value="HATPase_C_sf"/>
</dbReference>
<dbReference type="EC" id="2.7.13.3" evidence="2"/>
<dbReference type="GO" id="GO:0005524">
    <property type="term" value="F:ATP binding"/>
    <property type="evidence" value="ECO:0007669"/>
    <property type="project" value="UniProtKB-KW"/>
</dbReference>
<dbReference type="Pfam" id="PF07495">
    <property type="entry name" value="Y_Y_Y"/>
    <property type="match status" value="1"/>
</dbReference>
<comment type="caution">
    <text evidence="11">The sequence shown here is derived from an EMBL/GenBank/DDBJ whole genome shotgun (WGS) entry which is preliminary data.</text>
</comment>
<keyword evidence="12" id="KW-1185">Reference proteome</keyword>
<dbReference type="PATRIC" id="fig|1288963.3.peg.1222"/>
<dbReference type="Pfam" id="PF07730">
    <property type="entry name" value="HisKA_3"/>
    <property type="match status" value="1"/>
</dbReference>
<comment type="catalytic activity">
    <reaction evidence="1">
        <text>ATP + protein L-histidine = ADP + protein N-phospho-L-histidine.</text>
        <dbReference type="EC" id="2.7.13.3"/>
    </reaction>
</comment>
<dbReference type="Pfam" id="PF07494">
    <property type="entry name" value="Reg_prop"/>
    <property type="match status" value="2"/>
</dbReference>
<keyword evidence="8" id="KW-0902">Two-component regulatory system</keyword>
<evidence type="ECO:0000256" key="1">
    <source>
        <dbReference type="ARBA" id="ARBA00000085"/>
    </source>
</evidence>
<evidence type="ECO:0000256" key="2">
    <source>
        <dbReference type="ARBA" id="ARBA00012438"/>
    </source>
</evidence>
<evidence type="ECO:0000256" key="3">
    <source>
        <dbReference type="ARBA" id="ARBA00022553"/>
    </source>
</evidence>
<organism evidence="11 12">
    <name type="scientific">Lunatimonas lonarensis</name>
    <dbReference type="NCBI Taxonomy" id="1232681"/>
    <lineage>
        <taxon>Bacteria</taxon>
        <taxon>Pseudomonadati</taxon>
        <taxon>Bacteroidota</taxon>
        <taxon>Cytophagia</taxon>
        <taxon>Cytophagales</taxon>
        <taxon>Cyclobacteriaceae</taxon>
    </lineage>
</organism>
<dbReference type="Gene3D" id="3.30.565.10">
    <property type="entry name" value="Histidine kinase-like ATPase, C-terminal domain"/>
    <property type="match status" value="1"/>
</dbReference>
<dbReference type="InterPro" id="IPR013783">
    <property type="entry name" value="Ig-like_fold"/>
</dbReference>
<dbReference type="PANTHER" id="PTHR24421:SF10">
    <property type="entry name" value="NITRATE_NITRITE SENSOR PROTEIN NARQ"/>
    <property type="match status" value="1"/>
</dbReference>
<feature type="domain" description="Histidine kinase" evidence="10">
    <location>
        <begin position="795"/>
        <end position="989"/>
    </location>
</feature>
<evidence type="ECO:0000259" key="10">
    <source>
        <dbReference type="PROSITE" id="PS50109"/>
    </source>
</evidence>
<keyword evidence="4" id="KW-0808">Transferase</keyword>
<dbReference type="GO" id="GO:0046983">
    <property type="term" value="F:protein dimerization activity"/>
    <property type="evidence" value="ECO:0007669"/>
    <property type="project" value="InterPro"/>
</dbReference>
<dbReference type="GO" id="GO:0000155">
    <property type="term" value="F:phosphorelay sensor kinase activity"/>
    <property type="evidence" value="ECO:0007669"/>
    <property type="project" value="InterPro"/>
</dbReference>
<dbReference type="InterPro" id="IPR011110">
    <property type="entry name" value="Reg_prop"/>
</dbReference>
<dbReference type="SUPFAM" id="SSF63829">
    <property type="entry name" value="Calcium-dependent phosphotriesterase"/>
    <property type="match status" value="2"/>
</dbReference>
<evidence type="ECO:0000313" key="12">
    <source>
        <dbReference type="Proteomes" id="UP000013909"/>
    </source>
</evidence>
<evidence type="ECO:0000256" key="5">
    <source>
        <dbReference type="ARBA" id="ARBA00022741"/>
    </source>
</evidence>
<sequence>MLASAASPLRFFDRITVEDGLASNNVYAVWQDKKGYLWIGTSNGLQRFDGNYFLTFGIEKPHKLPAQPVRQIMEDKKGRMWIRYGDAYGIYNPATLSFQAVPFEKNEVRFRGEKLWMDEKGNIYVLLRRNKLLVYDPLRNLFTEDNLPVKLPPGYQPNTMFEDAKTGYYWIGCEQGMAVYDPKNKKIYHNEHNPLQLPYLNDPSIRRVSHYHIDSKRIHRMVYWNPEQYFVSYDEQTRTAHTGSESLNQIPSRVYRETSSLLETATGECWYFGVNTLYQYKDEDNAFDSYQTAALSFSEVYHMYEDKEGGIWIATDEGIYHNANYSPEITYREFNEGEPQHLFLSISEIHLKNASKKEYWIGSWGRGLVFLDEDLNEIQGPNLYHNLPDSTAYKQPWCLLQERNTGLVWIGAQLGILQVVDPESKQLQNLTLPIFRNATIRSISQDGWGNIWFTTQRGDLIRYRAGQPLENSSFELIREFHGFSFAHTVDKENRVWVCTSNNGVFVVDGETGETLRHLDDRILSSNKQEKMLQLNDSIFFFGYDLLNAYNANSEENRVLSYSEGLISNDILHMQADREGFLWIYTPNGICRYNYFQNSFTHYGKKDGFGPLERDGYGGTLTTEGKIIFTGYHSLVSFNPSQFNSSIKPDRPSLTNIKLFDHFLFVDSLNSETKRTFAHDQNAFTFYFSTLTFTNQDKLKYFHRLSGIDEDWQYSGQSSMAVYSLLPPGDYTLEYRSENEEGMASTIGSFFFRITPPFHESWWFRLLLTITVLFMLSIMYRLHINRILAVVKVRNRVARDLHDDMGSTLSTINILSTMAKTKIQTDPAKASEYVSKITDNCQRMMEAMDDIVWSIKPQNDSMDRIIARMREFANQALEAKNIDFQMEVAEEVFKVKLPMDARRDLFLIFKESVNNLAKYAKCTKAHIRFSFKKGKLQVYIKDNGQGFDLEKADAGNGLSNMKKRAQNMGGELKIISQKGVGTEVLLTVGI</sequence>
<dbReference type="EMBL" id="AQHR01000040">
    <property type="protein sequence ID" value="EON78362.1"/>
    <property type="molecule type" value="Genomic_DNA"/>
</dbReference>
<dbReference type="GO" id="GO:0016020">
    <property type="term" value="C:membrane"/>
    <property type="evidence" value="ECO:0007669"/>
    <property type="project" value="InterPro"/>
</dbReference>
<dbReference type="STRING" id="1232681.ADIS_1225"/>
<evidence type="ECO:0000256" key="7">
    <source>
        <dbReference type="ARBA" id="ARBA00022840"/>
    </source>
</evidence>
<keyword evidence="7" id="KW-0067">ATP-binding</keyword>
<dbReference type="Proteomes" id="UP000013909">
    <property type="component" value="Unassembled WGS sequence"/>
</dbReference>
<gene>
    <name evidence="11" type="ORF">ADIS_1225</name>
</gene>
<keyword evidence="9" id="KW-1133">Transmembrane helix</keyword>
<dbReference type="Pfam" id="PF02518">
    <property type="entry name" value="HATPase_c"/>
    <property type="match status" value="1"/>
</dbReference>
<dbReference type="InterPro" id="IPR005467">
    <property type="entry name" value="His_kinase_dom"/>
</dbReference>
<dbReference type="Gene3D" id="1.20.5.1930">
    <property type="match status" value="1"/>
</dbReference>
<keyword evidence="6" id="KW-0418">Kinase</keyword>
<dbReference type="InterPro" id="IPR050482">
    <property type="entry name" value="Sensor_HK_TwoCompSys"/>
</dbReference>
<dbReference type="SUPFAM" id="SSF55874">
    <property type="entry name" value="ATPase domain of HSP90 chaperone/DNA topoisomerase II/histidine kinase"/>
    <property type="match status" value="1"/>
</dbReference>
<protein>
    <recommendedName>
        <fullName evidence="2">histidine kinase</fullName>
        <ecNumber evidence="2">2.7.13.3</ecNumber>
    </recommendedName>
</protein>
<reference evidence="11 12" key="1">
    <citation type="submission" date="2013-02" db="EMBL/GenBank/DDBJ databases">
        <title>A novel strain isolated from Lonar lake, Maharashtra, India.</title>
        <authorList>
            <person name="Singh A."/>
        </authorList>
    </citation>
    <scope>NUCLEOTIDE SEQUENCE [LARGE SCALE GENOMIC DNA]</scope>
    <source>
        <strain evidence="11 12">AK24</strain>
    </source>
</reference>
<keyword evidence="5" id="KW-0547">Nucleotide-binding</keyword>
<evidence type="ECO:0000256" key="8">
    <source>
        <dbReference type="ARBA" id="ARBA00023012"/>
    </source>
</evidence>
<dbReference type="InterPro" id="IPR015943">
    <property type="entry name" value="WD40/YVTN_repeat-like_dom_sf"/>
</dbReference>
<dbReference type="Gene3D" id="2.60.40.10">
    <property type="entry name" value="Immunoglobulins"/>
    <property type="match status" value="1"/>
</dbReference>
<dbReference type="InterPro" id="IPR011712">
    <property type="entry name" value="Sig_transdc_His_kin_sub3_dim/P"/>
</dbReference>
<evidence type="ECO:0000256" key="6">
    <source>
        <dbReference type="ARBA" id="ARBA00022777"/>
    </source>
</evidence>
<evidence type="ECO:0000256" key="9">
    <source>
        <dbReference type="SAM" id="Phobius"/>
    </source>
</evidence>
<dbReference type="InterPro" id="IPR011123">
    <property type="entry name" value="Y_Y_Y"/>
</dbReference>
<accession>R7ZW99</accession>
<evidence type="ECO:0000313" key="11">
    <source>
        <dbReference type="EMBL" id="EON78362.1"/>
    </source>
</evidence>
<keyword evidence="9" id="KW-0472">Membrane</keyword>
<keyword evidence="9" id="KW-0812">Transmembrane</keyword>
<dbReference type="InterPro" id="IPR003594">
    <property type="entry name" value="HATPase_dom"/>
</dbReference>
<dbReference type="PROSITE" id="PS50109">
    <property type="entry name" value="HIS_KIN"/>
    <property type="match status" value="1"/>
</dbReference>
<dbReference type="AlphaFoldDB" id="R7ZW99"/>
<keyword evidence="3" id="KW-0597">Phosphoprotein</keyword>
<dbReference type="PANTHER" id="PTHR24421">
    <property type="entry name" value="NITRATE/NITRITE SENSOR PROTEIN NARX-RELATED"/>
    <property type="match status" value="1"/>
</dbReference>
<dbReference type="CDD" id="cd16917">
    <property type="entry name" value="HATPase_UhpB-NarQ-NarX-like"/>
    <property type="match status" value="1"/>
</dbReference>
<evidence type="ECO:0000256" key="4">
    <source>
        <dbReference type="ARBA" id="ARBA00022679"/>
    </source>
</evidence>